<dbReference type="KEGG" id="sgra:EX895_005861"/>
<gene>
    <name evidence="3" type="ORF">EX895_005861</name>
</gene>
<feature type="signal peptide" evidence="2">
    <location>
        <begin position="1"/>
        <end position="20"/>
    </location>
</feature>
<feature type="chain" id="PRO_5020850940" evidence="2">
    <location>
        <begin position="21"/>
        <end position="265"/>
    </location>
</feature>
<keyword evidence="2" id="KW-0732">Signal</keyword>
<dbReference type="GeneID" id="40728756"/>
<evidence type="ECO:0000256" key="2">
    <source>
        <dbReference type="SAM" id="SignalP"/>
    </source>
</evidence>
<dbReference type="RefSeq" id="XP_029736766.1">
    <property type="nucleotide sequence ID" value="XM_029886453.1"/>
</dbReference>
<dbReference type="EMBL" id="SRRM01000021">
    <property type="protein sequence ID" value="TKY84781.1"/>
    <property type="molecule type" value="Genomic_DNA"/>
</dbReference>
<sequence length="265" mass="28668">MLVSSLLLLPFLTCSLLVSCDKVDQAPPPGAAEQDAPPTLPNSSPPVLPTVYTPVVLNQLCQDPANYCIYVDQNRPGTVRASPVNATDAQGAFLFERAAYTDNPFHVCYGGCCIDLDFAKRPGCVAMRYVSRPGRGPGHLLARFADNIENLIGPRDDMRRLLEACPQGEGMALPYAVIGARGGHEHHEEAQSADHHRHQQQQQQGEVDQAKRQQEPDGGGVAVDAGEVPKAALVPAAADPAAAATNRRLNHDYFDDVRMHFVDGW</sequence>
<protein>
    <submittedName>
        <fullName evidence="3">Uncharacterized protein</fullName>
    </submittedName>
</protein>
<proteinExistence type="predicted"/>
<feature type="compositionally biased region" description="Basic and acidic residues" evidence="1">
    <location>
        <begin position="182"/>
        <end position="194"/>
    </location>
</feature>
<dbReference type="AlphaFoldDB" id="A0A4U7KKV3"/>
<reference evidence="3 4" key="1">
    <citation type="submission" date="2019-05" db="EMBL/GenBank/DDBJ databases">
        <title>Sporisorium graminicola CBS 10092 draft sequencing and annotation.</title>
        <authorList>
            <person name="Solano-Gonzalez S."/>
            <person name="Caddick M.X."/>
            <person name="Darby A."/>
        </authorList>
    </citation>
    <scope>NUCLEOTIDE SEQUENCE [LARGE SCALE GENOMIC DNA]</scope>
    <source>
        <strain evidence="3 4">CBS 10092</strain>
    </source>
</reference>
<feature type="region of interest" description="Disordered" evidence="1">
    <location>
        <begin position="182"/>
        <end position="223"/>
    </location>
</feature>
<dbReference type="OrthoDB" id="2547616at2759"/>
<accession>A0A4U7KKV3</accession>
<dbReference type="Proteomes" id="UP000306050">
    <property type="component" value="Chromosome SGRAM_8"/>
</dbReference>
<evidence type="ECO:0000313" key="3">
    <source>
        <dbReference type="EMBL" id="TKY84781.1"/>
    </source>
</evidence>
<organism evidence="3 4">
    <name type="scientific">Sporisorium graminicola</name>
    <dbReference type="NCBI Taxonomy" id="280036"/>
    <lineage>
        <taxon>Eukaryota</taxon>
        <taxon>Fungi</taxon>
        <taxon>Dikarya</taxon>
        <taxon>Basidiomycota</taxon>
        <taxon>Ustilaginomycotina</taxon>
        <taxon>Ustilaginomycetes</taxon>
        <taxon>Ustilaginales</taxon>
        <taxon>Ustilaginaceae</taxon>
        <taxon>Sporisorium</taxon>
    </lineage>
</organism>
<keyword evidence="4" id="KW-1185">Reference proteome</keyword>
<comment type="caution">
    <text evidence="3">The sequence shown here is derived from an EMBL/GenBank/DDBJ whole genome shotgun (WGS) entry which is preliminary data.</text>
</comment>
<evidence type="ECO:0000256" key="1">
    <source>
        <dbReference type="SAM" id="MobiDB-lite"/>
    </source>
</evidence>
<evidence type="ECO:0000313" key="4">
    <source>
        <dbReference type="Proteomes" id="UP000306050"/>
    </source>
</evidence>
<name>A0A4U7KKV3_9BASI</name>